<evidence type="ECO:0008006" key="3">
    <source>
        <dbReference type="Google" id="ProtNLM"/>
    </source>
</evidence>
<name>A0AB34CNU6_9GAMM</name>
<evidence type="ECO:0000313" key="2">
    <source>
        <dbReference type="Proteomes" id="UP000324255"/>
    </source>
</evidence>
<dbReference type="AlphaFoldDB" id="A0AB34CNU6"/>
<gene>
    <name evidence="1" type="ORF">F3I20_01690</name>
</gene>
<comment type="caution">
    <text evidence="1">The sequence shown here is derived from an EMBL/GenBank/DDBJ whole genome shotgun (WGS) entry which is preliminary data.</text>
</comment>
<keyword evidence="2" id="KW-1185">Reference proteome</keyword>
<protein>
    <recommendedName>
        <fullName evidence="3">HEPN AbiU2-like domain-containing protein</fullName>
    </recommendedName>
</protein>
<sequence length="190" mass="22104">MGLPTEFKTKRLEYLKRKAEICFPDNFESLADDDFIVLGKYIQTYSYIELNINRLFNTLKNAGVIKVSSNDRVNIPFIIKKLIFSVHDYVHSLSDIKDVIDNLNEIKFRRDYRNIFAHWAAKKIPDENGIIFLTGDSNDYKKIFGDKMPHGSISYVVFDINDIHSLCSHIASYESWIAHFCSAVFEQYNS</sequence>
<evidence type="ECO:0000313" key="1">
    <source>
        <dbReference type="EMBL" id="KAA6129038.1"/>
    </source>
</evidence>
<dbReference type="Proteomes" id="UP000324255">
    <property type="component" value="Unassembled WGS sequence"/>
</dbReference>
<dbReference type="RefSeq" id="WP_150036937.1">
    <property type="nucleotide sequence ID" value="NZ_VWVM01000001.1"/>
</dbReference>
<dbReference type="EMBL" id="VWVM01000001">
    <property type="protein sequence ID" value="KAA6129038.1"/>
    <property type="molecule type" value="Genomic_DNA"/>
</dbReference>
<proteinExistence type="predicted"/>
<reference evidence="1 2" key="1">
    <citation type="submission" date="2019-09" db="EMBL/GenBank/DDBJ databases">
        <title>Genomic diversity of phyloplane-associated Pantoea species in Pakistan cotton crop.</title>
        <authorList>
            <person name="Tufail M.R."/>
            <person name="Cook D.R."/>
        </authorList>
    </citation>
    <scope>NUCLEOTIDE SEQUENCE [LARGE SCALE GENOMIC DNA]</scope>
    <source>
        <strain evidence="1 2">B_8</strain>
    </source>
</reference>
<accession>A0AB34CNU6</accession>
<organism evidence="1 2">
    <name type="scientific">Candidatus Pantoea gossypiicola</name>
    <dbReference type="NCBI Taxonomy" id="2608008"/>
    <lineage>
        <taxon>Bacteria</taxon>
        <taxon>Pseudomonadati</taxon>
        <taxon>Pseudomonadota</taxon>
        <taxon>Gammaproteobacteria</taxon>
        <taxon>Enterobacterales</taxon>
        <taxon>Erwiniaceae</taxon>
        <taxon>Pantoea</taxon>
    </lineage>
</organism>